<keyword evidence="1" id="KW-0812">Transmembrane</keyword>
<dbReference type="SUPFAM" id="SSF103481">
    <property type="entry name" value="Multidrug resistance efflux transporter EmrE"/>
    <property type="match status" value="1"/>
</dbReference>
<feature type="transmembrane region" description="Helical" evidence="1">
    <location>
        <begin position="219"/>
        <end position="238"/>
    </location>
</feature>
<proteinExistence type="predicted"/>
<feature type="transmembrane region" description="Helical" evidence="1">
    <location>
        <begin position="154"/>
        <end position="173"/>
    </location>
</feature>
<feature type="transmembrane region" description="Helical" evidence="1">
    <location>
        <begin position="250"/>
        <end position="268"/>
    </location>
</feature>
<organism evidence="3">
    <name type="scientific">uncultured gamma proteobacterium HF4000_47G05</name>
    <dbReference type="NCBI Taxonomy" id="723582"/>
    <lineage>
        <taxon>Bacteria</taxon>
        <taxon>Pseudomonadati</taxon>
        <taxon>Pseudomonadota</taxon>
        <taxon>Gammaproteobacteria</taxon>
        <taxon>environmental samples</taxon>
    </lineage>
</organism>
<feature type="transmembrane region" description="Helical" evidence="1">
    <location>
        <begin position="12"/>
        <end position="29"/>
    </location>
</feature>
<reference evidence="3" key="1">
    <citation type="submission" date="2010-01" db="EMBL/GenBank/DDBJ databases">
        <title>Genome fragments of uncultured bacteria from the North Pacific subtropical Gyre.</title>
        <authorList>
            <person name="Pham V.D."/>
            <person name="Delong E.F."/>
        </authorList>
    </citation>
    <scope>NUCLEOTIDE SEQUENCE</scope>
</reference>
<dbReference type="AlphaFoldDB" id="E7C8L3"/>
<feature type="transmembrane region" description="Helical" evidence="1">
    <location>
        <begin position="41"/>
        <end position="62"/>
    </location>
</feature>
<protein>
    <submittedName>
        <fullName evidence="3">Permeases of the drug/metabolite transporter (DMT) superfamily</fullName>
    </submittedName>
</protein>
<evidence type="ECO:0000256" key="1">
    <source>
        <dbReference type="SAM" id="Phobius"/>
    </source>
</evidence>
<feature type="transmembrane region" description="Helical" evidence="1">
    <location>
        <begin position="74"/>
        <end position="95"/>
    </location>
</feature>
<keyword evidence="1" id="KW-0472">Membrane</keyword>
<evidence type="ECO:0000259" key="2">
    <source>
        <dbReference type="Pfam" id="PF00892"/>
    </source>
</evidence>
<dbReference type="PANTHER" id="PTHR22911">
    <property type="entry name" value="ACYL-MALONYL CONDENSING ENZYME-RELATED"/>
    <property type="match status" value="1"/>
</dbReference>
<accession>E7C8L3</accession>
<name>E7C8L3_9GAMM</name>
<dbReference type="EMBL" id="GU568024">
    <property type="protein sequence ID" value="ADI23787.1"/>
    <property type="molecule type" value="Genomic_DNA"/>
</dbReference>
<feature type="transmembrane region" description="Helical" evidence="1">
    <location>
        <begin position="101"/>
        <end position="119"/>
    </location>
</feature>
<sequence>MPALPDRRTEKFAKIACTVAGAIWGLYWIPLRAINDAGIEGSWATMVLYLIPFLVMLPIGLFRWRQIISTGWPLQGIAIIGGAALVFYSTAFLYTDVIHATLLYYLTPIWSALLARIWLKEAITRDRTIAIILGTLGLLVILNAEQGFPLPRNAGDWMALVSGLIWALFANLMRRGSLHNTFDVLLCWFFWAAVIALILALLPILDKPVIPDVHQITHILPWAIPVVVLMVIPGFYAITWGVPLLNPGTVGVLFMTEISVGAISAALLTNEPFGTREILGVVLITVAGLTEFVAPILAATFPASRRRRSREN</sequence>
<dbReference type="InterPro" id="IPR000620">
    <property type="entry name" value="EamA_dom"/>
</dbReference>
<feature type="transmembrane region" description="Helical" evidence="1">
    <location>
        <begin position="185"/>
        <end position="204"/>
    </location>
</feature>
<feature type="domain" description="EamA" evidence="2">
    <location>
        <begin position="15"/>
        <end position="142"/>
    </location>
</feature>
<evidence type="ECO:0000313" key="3">
    <source>
        <dbReference type="EMBL" id="ADI23787.1"/>
    </source>
</evidence>
<feature type="domain" description="EamA" evidence="2">
    <location>
        <begin position="154"/>
        <end position="287"/>
    </location>
</feature>
<dbReference type="GO" id="GO:0016020">
    <property type="term" value="C:membrane"/>
    <property type="evidence" value="ECO:0007669"/>
    <property type="project" value="InterPro"/>
</dbReference>
<feature type="transmembrane region" description="Helical" evidence="1">
    <location>
        <begin position="280"/>
        <end position="301"/>
    </location>
</feature>
<dbReference type="InterPro" id="IPR037185">
    <property type="entry name" value="EmrE-like"/>
</dbReference>
<dbReference type="Pfam" id="PF00892">
    <property type="entry name" value="EamA"/>
    <property type="match status" value="2"/>
</dbReference>
<keyword evidence="1" id="KW-1133">Transmembrane helix</keyword>
<feature type="transmembrane region" description="Helical" evidence="1">
    <location>
        <begin position="128"/>
        <end position="148"/>
    </location>
</feature>